<proteinExistence type="predicted"/>
<dbReference type="Proteomes" id="UP001066276">
    <property type="component" value="Chromosome 5"/>
</dbReference>
<name>A0AAV7RUG8_PLEWA</name>
<evidence type="ECO:0000313" key="3">
    <source>
        <dbReference type="Proteomes" id="UP001066276"/>
    </source>
</evidence>
<organism evidence="2 3">
    <name type="scientific">Pleurodeles waltl</name>
    <name type="common">Iberian ribbed newt</name>
    <dbReference type="NCBI Taxonomy" id="8319"/>
    <lineage>
        <taxon>Eukaryota</taxon>
        <taxon>Metazoa</taxon>
        <taxon>Chordata</taxon>
        <taxon>Craniata</taxon>
        <taxon>Vertebrata</taxon>
        <taxon>Euteleostomi</taxon>
        <taxon>Amphibia</taxon>
        <taxon>Batrachia</taxon>
        <taxon>Caudata</taxon>
        <taxon>Salamandroidea</taxon>
        <taxon>Salamandridae</taxon>
        <taxon>Pleurodelinae</taxon>
        <taxon>Pleurodeles</taxon>
    </lineage>
</organism>
<dbReference type="CDD" id="cd01650">
    <property type="entry name" value="RT_nLTR_like"/>
    <property type="match status" value="1"/>
</dbReference>
<dbReference type="InterPro" id="IPR043502">
    <property type="entry name" value="DNA/RNA_pol_sf"/>
</dbReference>
<dbReference type="PROSITE" id="PS50878">
    <property type="entry name" value="RT_POL"/>
    <property type="match status" value="1"/>
</dbReference>
<gene>
    <name evidence="2" type="ORF">NDU88_008182</name>
</gene>
<feature type="domain" description="Reverse transcriptase" evidence="1">
    <location>
        <begin position="311"/>
        <end position="548"/>
    </location>
</feature>
<evidence type="ECO:0000313" key="2">
    <source>
        <dbReference type="EMBL" id="KAJ1155452.1"/>
    </source>
</evidence>
<keyword evidence="3" id="KW-1185">Reference proteome</keyword>
<dbReference type="SUPFAM" id="SSF56672">
    <property type="entry name" value="DNA/RNA polymerases"/>
    <property type="match status" value="1"/>
</dbReference>
<protein>
    <recommendedName>
        <fullName evidence="1">Reverse transcriptase domain-containing protein</fullName>
    </recommendedName>
</protein>
<dbReference type="PANTHER" id="PTHR31635:SF196">
    <property type="entry name" value="REVERSE TRANSCRIPTASE DOMAIN-CONTAINING PROTEIN-RELATED"/>
    <property type="match status" value="1"/>
</dbReference>
<dbReference type="AlphaFoldDB" id="A0AAV7RUG8"/>
<dbReference type="InterPro" id="IPR000477">
    <property type="entry name" value="RT_dom"/>
</dbReference>
<dbReference type="Pfam" id="PF00078">
    <property type="entry name" value="RVT_1"/>
    <property type="match status" value="1"/>
</dbReference>
<sequence>MVRQYTHTSAAHRTHSRIDLVFMPAMDFTGVTGAEILPRGVSDHAPVRNRLGGVDLTKRPVWRLNAWLLQDDDYTLEIRDRLTQYFEQNAGTVQSSGTIWAAYMATLRGHAKCLLRAPERTRDSRMSELEAEALKLERQQTTLSEVSVLRQLTRVREEIKHLALESAKHMWRASSARIYGWGDKNGKLLHWLATRPLANRIIPEIRDDTGILLKTPIEIAQSFASYYARLYAEHPRPAVEKASPLLNDITLARVSQATKDRLDEALDLTEITNAIASLASGKTPGPDGFPAELYRKCSDILAPHLLEMYKEAEEKGHFPSGVDQATIVVIPKTQPPSPNCSAYRPISLLNTEIKVLASILATRLKEAMPALVHPDQCGFMPARSTRHCIRRLHLALAHHKILFRGLVGLLYSNPTAQVQVNGVVSGVFPIGRGTRQGCPLSPLLFALIIEPLAKLFREDPLMEGWSWPACPEDRVALYADDVLLYKANPARSGPRIMQILDIFSEASGLALNPKKSLLVPLHQSRDCIDWQQSIPVRRNSFKYLGVHVATLPELTWELNVTPLTRRIKDDLQRWKDLPLNLLGRIALYKMMVLPRLLYLLQNYPNPIPMKWFKEMDSLARQFLWSGTRPRLALKTCQRDVYEGGLGMSNVLYYHLAMQLLVINDWLGGGWTDPAYRLELQTLSYPKIFDALYGGPITRGPLG</sequence>
<comment type="caution">
    <text evidence="2">The sequence shown here is derived from an EMBL/GenBank/DDBJ whole genome shotgun (WGS) entry which is preliminary data.</text>
</comment>
<accession>A0AAV7RUG8</accession>
<dbReference type="EMBL" id="JANPWB010000009">
    <property type="protein sequence ID" value="KAJ1155452.1"/>
    <property type="molecule type" value="Genomic_DNA"/>
</dbReference>
<evidence type="ECO:0000259" key="1">
    <source>
        <dbReference type="PROSITE" id="PS50878"/>
    </source>
</evidence>
<reference evidence="2" key="1">
    <citation type="journal article" date="2022" name="bioRxiv">
        <title>Sequencing and chromosome-scale assembly of the giantPleurodeles waltlgenome.</title>
        <authorList>
            <person name="Brown T."/>
            <person name="Elewa A."/>
            <person name="Iarovenko S."/>
            <person name="Subramanian E."/>
            <person name="Araus A.J."/>
            <person name="Petzold A."/>
            <person name="Susuki M."/>
            <person name="Suzuki K.-i.T."/>
            <person name="Hayashi T."/>
            <person name="Toyoda A."/>
            <person name="Oliveira C."/>
            <person name="Osipova E."/>
            <person name="Leigh N.D."/>
            <person name="Simon A."/>
            <person name="Yun M.H."/>
        </authorList>
    </citation>
    <scope>NUCLEOTIDE SEQUENCE</scope>
    <source>
        <strain evidence="2">20211129_DDA</strain>
        <tissue evidence="2">Liver</tissue>
    </source>
</reference>
<dbReference type="PANTHER" id="PTHR31635">
    <property type="entry name" value="REVERSE TRANSCRIPTASE DOMAIN-CONTAINING PROTEIN-RELATED"/>
    <property type="match status" value="1"/>
</dbReference>